<keyword evidence="8 12" id="KW-1133">Transmembrane helix</keyword>
<feature type="transmembrane region" description="Helical" evidence="12">
    <location>
        <begin position="20"/>
        <end position="46"/>
    </location>
</feature>
<comment type="cofactor">
    <cofactor evidence="12 14">
        <name>Mg(2+)</name>
        <dbReference type="ChEBI" id="CHEBI:18420"/>
    </cofactor>
</comment>
<dbReference type="GO" id="GO:0008963">
    <property type="term" value="F:phospho-N-acetylmuramoyl-pentapeptide-transferase activity"/>
    <property type="evidence" value="ECO:0007669"/>
    <property type="project" value="UniProtKB-UniRule"/>
</dbReference>
<dbReference type="Pfam" id="PF00953">
    <property type="entry name" value="Glycos_transf_4"/>
    <property type="match status" value="1"/>
</dbReference>
<keyword evidence="7 12" id="KW-0573">Peptidoglycan synthesis</keyword>
<feature type="binding site" evidence="14">
    <location>
        <position position="265"/>
    </location>
    <ligand>
        <name>Mg(2+)</name>
        <dbReference type="ChEBI" id="CHEBI:18420"/>
    </ligand>
</feature>
<reference evidence="15 16" key="1">
    <citation type="submission" date="2018-10" db="EMBL/GenBank/DDBJ databases">
        <title>Comparative functional genomics of the obligate endosymbiont Buchnera aphidicola.</title>
        <authorList>
            <person name="Chong R.A."/>
        </authorList>
    </citation>
    <scope>NUCLEOTIDE SEQUENCE [LARGE SCALE GENOMIC DNA]</scope>
    <source>
        <strain evidence="15 16">Mrh</strain>
    </source>
</reference>
<dbReference type="GO" id="GO:0046872">
    <property type="term" value="F:metal ion binding"/>
    <property type="evidence" value="ECO:0007669"/>
    <property type="project" value="UniProtKB-KW"/>
</dbReference>
<dbReference type="GO" id="GO:0051301">
    <property type="term" value="P:cell division"/>
    <property type="evidence" value="ECO:0007669"/>
    <property type="project" value="UniProtKB-KW"/>
</dbReference>
<dbReference type="EC" id="2.7.8.13" evidence="12 13"/>
<dbReference type="UniPathway" id="UPA00219"/>
<dbReference type="InterPro" id="IPR003524">
    <property type="entry name" value="PNAcMuramoyl-5peptid_Trfase"/>
</dbReference>
<evidence type="ECO:0000256" key="14">
    <source>
        <dbReference type="PIRSR" id="PIRSR600715-1"/>
    </source>
</evidence>
<evidence type="ECO:0000256" key="13">
    <source>
        <dbReference type="NCBIfam" id="TIGR00445"/>
    </source>
</evidence>
<feature type="transmembrane region" description="Helical" evidence="12">
    <location>
        <begin position="197"/>
        <end position="216"/>
    </location>
</feature>
<proteinExistence type="inferred from homology"/>
<accession>A0A4D6Y162</accession>
<name>A0A4D6Y162_BUCMH</name>
<dbReference type="InterPro" id="IPR000715">
    <property type="entry name" value="Glycosyl_transferase_4"/>
</dbReference>
<dbReference type="PROSITE" id="PS01348">
    <property type="entry name" value="MRAY_2"/>
    <property type="match status" value="1"/>
</dbReference>
<feature type="transmembrane region" description="Helical" evidence="12">
    <location>
        <begin position="67"/>
        <end position="88"/>
    </location>
</feature>
<dbReference type="GO" id="GO:0005886">
    <property type="term" value="C:plasma membrane"/>
    <property type="evidence" value="ECO:0007669"/>
    <property type="project" value="UniProtKB-SubCell"/>
</dbReference>
<evidence type="ECO:0000256" key="2">
    <source>
        <dbReference type="ARBA" id="ARBA00005583"/>
    </source>
</evidence>
<keyword evidence="12 14" id="KW-0479">Metal-binding</keyword>
<dbReference type="AlphaFoldDB" id="A0A4D6Y162"/>
<gene>
    <name evidence="12" type="primary">mraY</name>
    <name evidence="15" type="ORF">D9V73_01030</name>
</gene>
<evidence type="ECO:0000256" key="11">
    <source>
        <dbReference type="ARBA" id="ARBA00023316"/>
    </source>
</evidence>
<keyword evidence="3 12" id="KW-0132">Cell division</keyword>
<keyword evidence="12" id="KW-1003">Cell membrane</keyword>
<dbReference type="PROSITE" id="PS01347">
    <property type="entry name" value="MRAY_1"/>
    <property type="match status" value="1"/>
</dbReference>
<evidence type="ECO:0000256" key="6">
    <source>
        <dbReference type="ARBA" id="ARBA00022960"/>
    </source>
</evidence>
<keyword evidence="10 12" id="KW-0131">Cell cycle</keyword>
<comment type="subcellular location">
    <subcellularLocation>
        <location evidence="12">Cell membrane</location>
        <topology evidence="12">Multi-pass membrane protein</topology>
    </subcellularLocation>
    <subcellularLocation>
        <location evidence="1">Membrane</location>
        <topology evidence="1">Multi-pass membrane protein</topology>
    </subcellularLocation>
</comment>
<comment type="catalytic activity">
    <reaction evidence="12">
        <text>UDP-N-acetyl-alpha-D-muramoyl-L-alanyl-gamma-D-glutamyl-meso-2,6-diaminopimeloyl-D-alanyl-D-alanine + di-trans,octa-cis-undecaprenyl phosphate = di-trans,octa-cis-undecaprenyl diphospho-N-acetyl-alpha-D-muramoyl-L-alanyl-D-glutamyl-meso-2,6-diaminopimeloyl-D-alanyl-D-alanine + UMP</text>
        <dbReference type="Rhea" id="RHEA:28386"/>
        <dbReference type="ChEBI" id="CHEBI:57865"/>
        <dbReference type="ChEBI" id="CHEBI:60392"/>
        <dbReference type="ChEBI" id="CHEBI:61386"/>
        <dbReference type="ChEBI" id="CHEBI:61387"/>
        <dbReference type="EC" id="2.7.8.13"/>
    </reaction>
</comment>
<evidence type="ECO:0000256" key="12">
    <source>
        <dbReference type="HAMAP-Rule" id="MF_00038"/>
    </source>
</evidence>
<dbReference type="GO" id="GO:0071555">
    <property type="term" value="P:cell wall organization"/>
    <property type="evidence" value="ECO:0007669"/>
    <property type="project" value="UniProtKB-KW"/>
</dbReference>
<evidence type="ECO:0000256" key="8">
    <source>
        <dbReference type="ARBA" id="ARBA00022989"/>
    </source>
</evidence>
<keyword evidence="5 12" id="KW-0812">Transmembrane</keyword>
<comment type="similarity">
    <text evidence="2 12">Belongs to the glycosyltransferase 4 family. MraY subfamily.</text>
</comment>
<keyword evidence="6 12" id="KW-0133">Cell shape</keyword>
<feature type="transmembrane region" description="Helical" evidence="12">
    <location>
        <begin position="286"/>
        <end position="309"/>
    </location>
</feature>
<sequence length="359" mass="41029">MLVLIIKHFFNTNFNQLSYLIYRSLISLLTSLSFSLIFGSHLITYLKKYQIYQIIRNKGPKTHYKKQNIPTMGGLLILSSILVSVLLWSNLLNIYIRYTLIVLIGFGIIGLIDDYKKIYFKTSKGLSSKWKLFFLSIFSIFLITIICYNTKNNFFIQLILPIKKNVVIHIGIIYILLSYFILVGSSNAVNLTDGLDGLAIIPVVFISIGLCILSFISGNLNCAKYFNIMYIAHINELAIFCSAIIGSGLGFLWFNTYPAKIFMGDIGSLPLGGMIGTIAILLHQEIIFFIMSGIFIIETLSVMIQVTYFKLRKKRIFRMTPIHHHYELTTCPEPRVIVRFWIIAFVFTLLGLTCIFKIN</sequence>
<keyword evidence="9 12" id="KW-0472">Membrane</keyword>
<evidence type="ECO:0000256" key="5">
    <source>
        <dbReference type="ARBA" id="ARBA00022692"/>
    </source>
</evidence>
<feature type="transmembrane region" description="Helical" evidence="12">
    <location>
        <begin position="166"/>
        <end position="185"/>
    </location>
</feature>
<dbReference type="PANTHER" id="PTHR22926">
    <property type="entry name" value="PHOSPHO-N-ACETYLMURAMOYL-PENTAPEPTIDE-TRANSFERASE"/>
    <property type="match status" value="1"/>
</dbReference>
<dbReference type="Proteomes" id="UP000298566">
    <property type="component" value="Chromosome"/>
</dbReference>
<keyword evidence="4 12" id="KW-0808">Transferase</keyword>
<feature type="transmembrane region" description="Helical" evidence="12">
    <location>
        <begin position="94"/>
        <end position="112"/>
    </location>
</feature>
<feature type="transmembrane region" description="Helical" evidence="12">
    <location>
        <begin position="336"/>
        <end position="358"/>
    </location>
</feature>
<evidence type="ECO:0000313" key="15">
    <source>
        <dbReference type="EMBL" id="QCI23236.1"/>
    </source>
</evidence>
<organism evidence="15 16">
    <name type="scientific">Buchnera aphidicola subsp. Melaphis rhois</name>
    <dbReference type="NCBI Taxonomy" id="118103"/>
    <lineage>
        <taxon>Bacteria</taxon>
        <taxon>Pseudomonadati</taxon>
        <taxon>Pseudomonadota</taxon>
        <taxon>Gammaproteobacteria</taxon>
        <taxon>Enterobacterales</taxon>
        <taxon>Erwiniaceae</taxon>
        <taxon>Buchnera</taxon>
    </lineage>
</organism>
<evidence type="ECO:0000256" key="1">
    <source>
        <dbReference type="ARBA" id="ARBA00004141"/>
    </source>
</evidence>
<dbReference type="OrthoDB" id="9805475at2"/>
<protein>
    <recommendedName>
        <fullName evidence="12 13">Phospho-N-acetylmuramoyl-pentapeptide-transferase</fullName>
        <ecNumber evidence="12 13">2.7.8.13</ecNumber>
    </recommendedName>
    <alternativeName>
        <fullName evidence="12">UDP-MurNAc-pentapeptide phosphotransferase</fullName>
    </alternativeName>
</protein>
<dbReference type="GO" id="GO:0008360">
    <property type="term" value="P:regulation of cell shape"/>
    <property type="evidence" value="ECO:0007669"/>
    <property type="project" value="UniProtKB-KW"/>
</dbReference>
<dbReference type="NCBIfam" id="TIGR00445">
    <property type="entry name" value="mraY"/>
    <property type="match status" value="1"/>
</dbReference>
<dbReference type="CDD" id="cd06852">
    <property type="entry name" value="GT_MraY"/>
    <property type="match status" value="1"/>
</dbReference>
<feature type="transmembrane region" description="Helical" evidence="12">
    <location>
        <begin position="228"/>
        <end position="254"/>
    </location>
</feature>
<comment type="function">
    <text evidence="12">Catalyzes the initial step of the lipid cycle reactions in the biosynthesis of the cell wall peptidoglycan: transfers peptidoglycan precursor phospho-MurNAc-pentapeptide from UDP-MurNAc-pentapeptide onto the lipid carrier undecaprenyl phosphate, yielding undecaprenyl-pyrophosphoryl-MurNAc-pentapeptide, known as lipid I.</text>
</comment>
<dbReference type="EMBL" id="CP033004">
    <property type="protein sequence ID" value="QCI23236.1"/>
    <property type="molecule type" value="Genomic_DNA"/>
</dbReference>
<keyword evidence="11 12" id="KW-0961">Cell wall biogenesis/degradation</keyword>
<comment type="pathway">
    <text evidence="12">Cell wall biogenesis; peptidoglycan biosynthesis.</text>
</comment>
<dbReference type="RefSeq" id="WP_158336437.1">
    <property type="nucleotide sequence ID" value="NZ_CP033004.1"/>
</dbReference>
<dbReference type="GO" id="GO:0009252">
    <property type="term" value="P:peptidoglycan biosynthetic process"/>
    <property type="evidence" value="ECO:0007669"/>
    <property type="project" value="UniProtKB-UniRule"/>
</dbReference>
<evidence type="ECO:0000256" key="7">
    <source>
        <dbReference type="ARBA" id="ARBA00022984"/>
    </source>
</evidence>
<evidence type="ECO:0000256" key="3">
    <source>
        <dbReference type="ARBA" id="ARBA00022618"/>
    </source>
</evidence>
<feature type="transmembrane region" description="Helical" evidence="12">
    <location>
        <begin position="132"/>
        <end position="151"/>
    </location>
</feature>
<evidence type="ECO:0000256" key="9">
    <source>
        <dbReference type="ARBA" id="ARBA00023136"/>
    </source>
</evidence>
<evidence type="ECO:0000256" key="4">
    <source>
        <dbReference type="ARBA" id="ARBA00022679"/>
    </source>
</evidence>
<feature type="binding site" evidence="14">
    <location>
        <position position="190"/>
    </location>
    <ligand>
        <name>Mg(2+)</name>
        <dbReference type="ChEBI" id="CHEBI:18420"/>
    </ligand>
</feature>
<dbReference type="HAMAP" id="MF_00038">
    <property type="entry name" value="MraY"/>
    <property type="match status" value="1"/>
</dbReference>
<dbReference type="InterPro" id="IPR018480">
    <property type="entry name" value="PNAcMuramoyl-5peptid_Trfase_CS"/>
</dbReference>
<keyword evidence="12 14" id="KW-0460">Magnesium</keyword>
<evidence type="ECO:0000256" key="10">
    <source>
        <dbReference type="ARBA" id="ARBA00023306"/>
    </source>
</evidence>
<dbReference type="Pfam" id="PF10555">
    <property type="entry name" value="MraY_sig1"/>
    <property type="match status" value="1"/>
</dbReference>
<dbReference type="PANTHER" id="PTHR22926:SF5">
    <property type="entry name" value="PHOSPHO-N-ACETYLMURAMOYL-PENTAPEPTIDE-TRANSFERASE HOMOLOG"/>
    <property type="match status" value="1"/>
</dbReference>
<dbReference type="GO" id="GO:0051992">
    <property type="term" value="F:UDP-N-acetylmuramoyl-L-alanyl-D-glutamyl-meso-2,6-diaminopimelyl-D-alanyl-D-alanine:undecaprenyl-phosphate transferase activity"/>
    <property type="evidence" value="ECO:0007669"/>
    <property type="project" value="RHEA"/>
</dbReference>
<evidence type="ECO:0000313" key="16">
    <source>
        <dbReference type="Proteomes" id="UP000298566"/>
    </source>
</evidence>